<protein>
    <recommendedName>
        <fullName evidence="3">Retrotransposon gag domain-containing protein</fullName>
    </recommendedName>
</protein>
<evidence type="ECO:0000313" key="1">
    <source>
        <dbReference type="EMBL" id="KAK5845657.1"/>
    </source>
</evidence>
<evidence type="ECO:0008006" key="3">
    <source>
        <dbReference type="Google" id="ProtNLM"/>
    </source>
</evidence>
<sequence>MEVSDSFKIAGVTEDALRLKLFPYSLRDRERAWLNSLPPSSISTWQELAERFLLETFYNGLNAHTRLMVDASADGAILSKSYNEAYEIIERITSNNYQWPTNRTALGRRVVGVHKVDALTSLSAQVSSISSMLKQFTANTTNNL</sequence>
<comment type="caution">
    <text evidence="1">The sequence shown here is derived from an EMBL/GenBank/DDBJ whole genome shotgun (WGS) entry which is preliminary data.</text>
</comment>
<proteinExistence type="predicted"/>
<dbReference type="PANTHER" id="PTHR33223:SF6">
    <property type="entry name" value="CCHC-TYPE DOMAIN-CONTAINING PROTEIN"/>
    <property type="match status" value="1"/>
</dbReference>
<dbReference type="PANTHER" id="PTHR33223">
    <property type="entry name" value="CCHC-TYPE DOMAIN-CONTAINING PROTEIN"/>
    <property type="match status" value="1"/>
</dbReference>
<keyword evidence="2" id="KW-1185">Reference proteome</keyword>
<reference evidence="1 2" key="1">
    <citation type="submission" date="2023-03" db="EMBL/GenBank/DDBJ databases">
        <title>WGS of Gossypium arboreum.</title>
        <authorList>
            <person name="Yu D."/>
        </authorList>
    </citation>
    <scope>NUCLEOTIDE SEQUENCE [LARGE SCALE GENOMIC DNA]</scope>
    <source>
        <tissue evidence="1">Leaf</tissue>
    </source>
</reference>
<evidence type="ECO:0000313" key="2">
    <source>
        <dbReference type="Proteomes" id="UP001358586"/>
    </source>
</evidence>
<name>A0ABR0R394_GOSAR</name>
<organism evidence="1 2">
    <name type="scientific">Gossypium arboreum</name>
    <name type="common">Tree cotton</name>
    <name type="synonym">Gossypium nanking</name>
    <dbReference type="NCBI Taxonomy" id="29729"/>
    <lineage>
        <taxon>Eukaryota</taxon>
        <taxon>Viridiplantae</taxon>
        <taxon>Streptophyta</taxon>
        <taxon>Embryophyta</taxon>
        <taxon>Tracheophyta</taxon>
        <taxon>Spermatophyta</taxon>
        <taxon>Magnoliopsida</taxon>
        <taxon>eudicotyledons</taxon>
        <taxon>Gunneridae</taxon>
        <taxon>Pentapetalae</taxon>
        <taxon>rosids</taxon>
        <taxon>malvids</taxon>
        <taxon>Malvales</taxon>
        <taxon>Malvaceae</taxon>
        <taxon>Malvoideae</taxon>
        <taxon>Gossypium</taxon>
    </lineage>
</organism>
<gene>
    <name evidence="1" type="ORF">PVK06_001857</name>
</gene>
<dbReference type="EMBL" id="JARKNE010000001">
    <property type="protein sequence ID" value="KAK5845657.1"/>
    <property type="molecule type" value="Genomic_DNA"/>
</dbReference>
<accession>A0ABR0R394</accession>
<dbReference type="Proteomes" id="UP001358586">
    <property type="component" value="Chromosome 1"/>
</dbReference>